<accession>A0A7C6Z3K6</accession>
<proteinExistence type="predicted"/>
<sequence length="226" mass="26008">MRSSWESIVVAIGIILLFYFARRYTPGQKSPKTMKKGSRPKEETKPLEMILTKKETKHVPVKQSPSSQGVASLVMHPHSFERAKREYMRYAQQFSGLYEVLFLSCSGKLSGPRQEQLLKDWEEGILGTDAPNFILAWNTIIQKYCGRNFYFKGNIKGKGEQGEEERILQSWLKILFRWGLHRELKGQIQLEPHGGEPIGAQEQNYFWVLNGEVLEEGRGETQSLSQ</sequence>
<dbReference type="AlphaFoldDB" id="A0A7C6Z3K6"/>
<protein>
    <submittedName>
        <fullName evidence="1">Uncharacterized protein</fullName>
    </submittedName>
</protein>
<evidence type="ECO:0000313" key="1">
    <source>
        <dbReference type="EMBL" id="HHY26368.1"/>
    </source>
</evidence>
<organism evidence="1 2">
    <name type="scientific">Desulfitobacterium dehalogenans</name>
    <dbReference type="NCBI Taxonomy" id="36854"/>
    <lineage>
        <taxon>Bacteria</taxon>
        <taxon>Bacillati</taxon>
        <taxon>Bacillota</taxon>
        <taxon>Clostridia</taxon>
        <taxon>Eubacteriales</taxon>
        <taxon>Desulfitobacteriaceae</taxon>
        <taxon>Desulfitobacterium</taxon>
    </lineage>
</organism>
<dbReference type="Proteomes" id="UP000553059">
    <property type="component" value="Unassembled WGS sequence"/>
</dbReference>
<evidence type="ECO:0000313" key="2">
    <source>
        <dbReference type="Proteomes" id="UP000553059"/>
    </source>
</evidence>
<reference evidence="1 2" key="1">
    <citation type="journal article" date="2020" name="Biotechnol. Biofuels">
        <title>New insights from the biogas microbiome by comprehensive genome-resolved metagenomics of nearly 1600 species originating from multiple anaerobic digesters.</title>
        <authorList>
            <person name="Campanaro S."/>
            <person name="Treu L."/>
            <person name="Rodriguez-R L.M."/>
            <person name="Kovalovszki A."/>
            <person name="Ziels R.M."/>
            <person name="Maus I."/>
            <person name="Zhu X."/>
            <person name="Kougias P.G."/>
            <person name="Basile A."/>
            <person name="Luo G."/>
            <person name="Schluter A."/>
            <person name="Konstantinidis K.T."/>
            <person name="Angelidaki I."/>
        </authorList>
    </citation>
    <scope>NUCLEOTIDE SEQUENCE [LARGE SCALE GENOMIC DNA]</scope>
    <source>
        <strain evidence="1">AS05jafATM_4</strain>
    </source>
</reference>
<dbReference type="EMBL" id="DUTF01000144">
    <property type="protein sequence ID" value="HHY26368.1"/>
    <property type="molecule type" value="Genomic_DNA"/>
</dbReference>
<name>A0A7C6Z3K6_9FIRM</name>
<comment type="caution">
    <text evidence="1">The sequence shown here is derived from an EMBL/GenBank/DDBJ whole genome shotgun (WGS) entry which is preliminary data.</text>
</comment>
<gene>
    <name evidence="1" type="ORF">GX523_06385</name>
</gene>